<feature type="compositionally biased region" description="Polar residues" evidence="1">
    <location>
        <begin position="134"/>
        <end position="145"/>
    </location>
</feature>
<gene>
    <name evidence="2" type="ORF">GCM10010211_15680</name>
</gene>
<protein>
    <recommendedName>
        <fullName evidence="4">Secreted protein</fullName>
    </recommendedName>
</protein>
<evidence type="ECO:0000256" key="1">
    <source>
        <dbReference type="SAM" id="MobiDB-lite"/>
    </source>
</evidence>
<name>A0ABQ2UVF3_9ACTN</name>
<accession>A0ABQ2UVF3</accession>
<reference evidence="3" key="1">
    <citation type="journal article" date="2019" name="Int. J. Syst. Evol. Microbiol.">
        <title>The Global Catalogue of Microorganisms (GCM) 10K type strain sequencing project: providing services to taxonomists for standard genome sequencing and annotation.</title>
        <authorList>
            <consortium name="The Broad Institute Genomics Platform"/>
            <consortium name="The Broad Institute Genome Sequencing Center for Infectious Disease"/>
            <person name="Wu L."/>
            <person name="Ma J."/>
        </authorList>
    </citation>
    <scope>NUCLEOTIDE SEQUENCE [LARGE SCALE GENOMIC DNA]</scope>
    <source>
        <strain evidence="3">JCM 3399</strain>
    </source>
</reference>
<feature type="region of interest" description="Disordered" evidence="1">
    <location>
        <begin position="63"/>
        <end position="151"/>
    </location>
</feature>
<organism evidence="2 3">
    <name type="scientific">Streptomyces albospinus</name>
    <dbReference type="NCBI Taxonomy" id="285515"/>
    <lineage>
        <taxon>Bacteria</taxon>
        <taxon>Bacillati</taxon>
        <taxon>Actinomycetota</taxon>
        <taxon>Actinomycetes</taxon>
        <taxon>Kitasatosporales</taxon>
        <taxon>Streptomycetaceae</taxon>
        <taxon>Streptomyces</taxon>
    </lineage>
</organism>
<evidence type="ECO:0008006" key="4">
    <source>
        <dbReference type="Google" id="ProtNLM"/>
    </source>
</evidence>
<evidence type="ECO:0000313" key="2">
    <source>
        <dbReference type="EMBL" id="GGU52150.1"/>
    </source>
</evidence>
<comment type="caution">
    <text evidence="2">The sequence shown here is derived from an EMBL/GenBank/DDBJ whole genome shotgun (WGS) entry which is preliminary data.</text>
</comment>
<evidence type="ECO:0000313" key="3">
    <source>
        <dbReference type="Proteomes" id="UP000654471"/>
    </source>
</evidence>
<sequence length="151" mass="15299">MIHLARIGRNRWWIVACVMWRAAGFGTWRAAGLGACRWPDLSCSGQPVAAVGAALSGRVGVMRSSGRAGGSGAGAGWEPRIGAQENGAVVPGTTAPKDRRVPQGSAMRGCPATRAALPRVPGGSVGPAGVTASKPRTVTASTPRTTAPHPP</sequence>
<keyword evidence="3" id="KW-1185">Reference proteome</keyword>
<dbReference type="Proteomes" id="UP000654471">
    <property type="component" value="Unassembled WGS sequence"/>
</dbReference>
<proteinExistence type="predicted"/>
<dbReference type="EMBL" id="BMRP01000004">
    <property type="protein sequence ID" value="GGU52150.1"/>
    <property type="molecule type" value="Genomic_DNA"/>
</dbReference>